<proteinExistence type="predicted"/>
<dbReference type="RefSeq" id="WP_003381405.1">
    <property type="nucleotide sequence ID" value="NZ_JAAMYB010000023.1"/>
</dbReference>
<evidence type="ECO:0000313" key="1">
    <source>
        <dbReference type="EMBL" id="MCD3196064.1"/>
    </source>
</evidence>
<dbReference type="EMBL" id="JAAMYB010000023">
    <property type="protein sequence ID" value="MCD3196064.1"/>
    <property type="molecule type" value="Genomic_DNA"/>
</dbReference>
<dbReference type="AlphaFoldDB" id="A0A9Q3VBQ1"/>
<gene>
    <name evidence="1" type="ORF">G8S53_12420</name>
</gene>
<reference evidence="1" key="2">
    <citation type="journal article" date="2021" name="Microorganisms">
        <title>Extensive Genome Exploration of Clostridium botulinum Group III Field Strains.</title>
        <authorList>
            <person name="Fillo S."/>
            <person name="Giordani F."/>
            <person name="Tonon E."/>
            <person name="Drigo I."/>
            <person name="Anselmo A."/>
            <person name="Fortunato A."/>
            <person name="Lista F."/>
            <person name="Bano L."/>
        </authorList>
    </citation>
    <scope>NUCLEOTIDE SEQUENCE</scope>
    <source>
        <strain evidence="1">IZSVe-TV_9877_3_12</strain>
    </source>
</reference>
<evidence type="ECO:0000313" key="2">
    <source>
        <dbReference type="Proteomes" id="UP000813637"/>
    </source>
</evidence>
<dbReference type="Proteomes" id="UP000813637">
    <property type="component" value="Unassembled WGS sequence"/>
</dbReference>
<organism evidence="1 2">
    <name type="scientific">Clostridium botulinum C</name>
    <dbReference type="NCBI Taxonomy" id="36828"/>
    <lineage>
        <taxon>Bacteria</taxon>
        <taxon>Bacillati</taxon>
        <taxon>Bacillota</taxon>
        <taxon>Clostridia</taxon>
        <taxon>Eubacteriales</taxon>
        <taxon>Clostridiaceae</taxon>
        <taxon>Clostridium</taxon>
    </lineage>
</organism>
<reference evidence="1" key="1">
    <citation type="submission" date="2020-02" db="EMBL/GenBank/DDBJ databases">
        <authorList>
            <person name="Fillo S."/>
            <person name="Giordani F."/>
            <person name="Tonon E."/>
            <person name="Drigo I."/>
            <person name="Anselmo A."/>
            <person name="Fortunato A."/>
            <person name="Bano L."/>
            <person name="Lista F."/>
        </authorList>
    </citation>
    <scope>NUCLEOTIDE SEQUENCE</scope>
    <source>
        <strain evidence="1">IZSVe-TV_9877_3_12</strain>
    </source>
</reference>
<sequence length="107" mass="13312">MDKIIRELHKAYDIFNERKFNGEGVRDGLLKFDFAIFEDKEQNKLKCLIEYDGEFHYKKYYVEQNFEIQQIHDQRKDNYCKEHNIKLIRIPYWEQENLLHILKEKLK</sequence>
<protein>
    <submittedName>
        <fullName evidence="1">Uncharacterized protein</fullName>
    </submittedName>
</protein>
<accession>A0A9Q3VBQ1</accession>
<dbReference type="Gene3D" id="3.40.960.10">
    <property type="entry name" value="VSR Endonuclease"/>
    <property type="match status" value="1"/>
</dbReference>
<comment type="caution">
    <text evidence="1">The sequence shown here is derived from an EMBL/GenBank/DDBJ whole genome shotgun (WGS) entry which is preliminary data.</text>
</comment>
<name>A0A9Q3VBQ1_CLOBO</name>